<dbReference type="GO" id="GO:0006120">
    <property type="term" value="P:mitochondrial electron transport, NADH to ubiquinone"/>
    <property type="evidence" value="ECO:0007669"/>
    <property type="project" value="InterPro"/>
</dbReference>
<feature type="transmembrane region" description="Helical" evidence="17">
    <location>
        <begin position="127"/>
        <end position="146"/>
    </location>
</feature>
<feature type="transmembrane region" description="Helical" evidence="17">
    <location>
        <begin position="56"/>
        <end position="76"/>
    </location>
</feature>
<feature type="transmembrane region" description="Helical" evidence="17">
    <location>
        <begin position="281"/>
        <end position="304"/>
    </location>
</feature>
<keyword evidence="9 17" id="KW-1278">Translocase</keyword>
<evidence type="ECO:0000256" key="5">
    <source>
        <dbReference type="ARBA" id="ARBA00022448"/>
    </source>
</evidence>
<dbReference type="EMBL" id="MH133969">
    <property type="protein sequence ID" value="AYN50493.1"/>
    <property type="molecule type" value="Genomic_DNA"/>
</dbReference>
<feature type="transmembrane region" description="Helical" evidence="17">
    <location>
        <begin position="240"/>
        <end position="261"/>
    </location>
</feature>
<evidence type="ECO:0000256" key="10">
    <source>
        <dbReference type="ARBA" id="ARBA00022982"/>
    </source>
</evidence>
<dbReference type="InterPro" id="IPR010933">
    <property type="entry name" value="NADH_DH_su2_C"/>
</dbReference>
<dbReference type="GeneID" id="14962934"/>
<evidence type="ECO:0000256" key="11">
    <source>
        <dbReference type="ARBA" id="ARBA00022989"/>
    </source>
</evidence>
<evidence type="ECO:0000256" key="8">
    <source>
        <dbReference type="ARBA" id="ARBA00022792"/>
    </source>
</evidence>
<evidence type="ECO:0000256" key="3">
    <source>
        <dbReference type="ARBA" id="ARBA00012944"/>
    </source>
</evidence>
<evidence type="ECO:0000256" key="6">
    <source>
        <dbReference type="ARBA" id="ARBA00022660"/>
    </source>
</evidence>
<keyword evidence="13 17" id="KW-0830">Ubiquinone</keyword>
<evidence type="ECO:0000256" key="9">
    <source>
        <dbReference type="ARBA" id="ARBA00022967"/>
    </source>
</evidence>
<dbReference type="InterPro" id="IPR050175">
    <property type="entry name" value="Complex_I_Subunit_2"/>
</dbReference>
<dbReference type="InterPro" id="IPR001750">
    <property type="entry name" value="ND/Mrp_TM"/>
</dbReference>
<evidence type="ECO:0000256" key="12">
    <source>
        <dbReference type="ARBA" id="ARBA00023027"/>
    </source>
</evidence>
<evidence type="ECO:0000259" key="20">
    <source>
        <dbReference type="Pfam" id="PF06444"/>
    </source>
</evidence>
<reference evidence="22" key="2">
    <citation type="submission" date="2018-03" db="EMBL/GenBank/DDBJ databases">
        <title>New insight into mitochondrial genome evolution of parrots (Psittaciformes) indicates that the ancestral mitogenome contained a duplicated region and gave selective advantage.</title>
        <authorList>
            <person name="Urantowka A.D."/>
            <person name="Kroczak A."/>
            <person name="Mackiewicz P."/>
        </authorList>
    </citation>
    <scope>NUCLEOTIDE SEQUENCE</scope>
</reference>
<feature type="signal peptide" evidence="18">
    <location>
        <begin position="1"/>
        <end position="24"/>
    </location>
</feature>
<evidence type="ECO:0000256" key="13">
    <source>
        <dbReference type="ARBA" id="ARBA00023075"/>
    </source>
</evidence>
<feature type="transmembrane region" description="Helical" evidence="17">
    <location>
        <begin position="178"/>
        <end position="196"/>
    </location>
</feature>
<protein>
    <recommendedName>
        <fullName evidence="4 17">NADH-ubiquinone oxidoreductase chain 2</fullName>
        <ecNumber evidence="3 17">7.1.1.2</ecNumber>
    </recommendedName>
</protein>
<evidence type="ECO:0000313" key="22">
    <source>
        <dbReference type="EMBL" id="AYN50493.1"/>
    </source>
</evidence>
<feature type="transmembrane region" description="Helical" evidence="17">
    <location>
        <begin position="96"/>
        <end position="115"/>
    </location>
</feature>
<comment type="subcellular location">
    <subcellularLocation>
        <location evidence="1 17">Mitochondrion inner membrane</location>
        <topology evidence="1 17">Multi-pass membrane protein</topology>
    </subcellularLocation>
</comment>
<keyword evidence="10 17" id="KW-0249">Electron transport</keyword>
<dbReference type="AlphaFoldDB" id="F2YQ83"/>
<dbReference type="GO" id="GO:0008137">
    <property type="term" value="F:NADH dehydrogenase (ubiquinone) activity"/>
    <property type="evidence" value="ECO:0007669"/>
    <property type="project" value="UniProtKB-EC"/>
</dbReference>
<evidence type="ECO:0000256" key="18">
    <source>
        <dbReference type="SAM" id="SignalP"/>
    </source>
</evidence>
<evidence type="ECO:0000256" key="1">
    <source>
        <dbReference type="ARBA" id="ARBA00004448"/>
    </source>
</evidence>
<feature type="transmembrane region" description="Helical" evidence="17">
    <location>
        <begin position="202"/>
        <end position="219"/>
    </location>
</feature>
<evidence type="ECO:0000256" key="14">
    <source>
        <dbReference type="ARBA" id="ARBA00023128"/>
    </source>
</evidence>
<dbReference type="CTD" id="4536"/>
<feature type="chain" id="PRO_5033696788" description="NADH-ubiquinone oxidoreductase chain 2" evidence="18">
    <location>
        <begin position="25"/>
        <end position="346"/>
    </location>
</feature>
<feature type="domain" description="NADH:quinone oxidoreductase/Mrp antiporter transmembrane" evidence="19">
    <location>
        <begin position="23"/>
        <end position="288"/>
    </location>
</feature>
<keyword evidence="15 17" id="KW-0472">Membrane</keyword>
<dbReference type="EMBL" id="JF414242">
    <property type="protein sequence ID" value="AEA36019.1"/>
    <property type="molecule type" value="Genomic_DNA"/>
</dbReference>
<accession>F2YQ83</accession>
<feature type="transmembrane region" description="Helical" evidence="17">
    <location>
        <begin position="324"/>
        <end position="343"/>
    </location>
</feature>
<dbReference type="EC" id="7.1.1.2" evidence="3 17"/>
<dbReference type="Pfam" id="PF00361">
    <property type="entry name" value="Proton_antipo_M"/>
    <property type="match status" value="1"/>
</dbReference>
<keyword evidence="5" id="KW-0813">Transport</keyword>
<comment type="catalytic activity">
    <reaction evidence="16 17">
        <text>a ubiquinone + NADH + 5 H(+)(in) = a ubiquinol + NAD(+) + 4 H(+)(out)</text>
        <dbReference type="Rhea" id="RHEA:29091"/>
        <dbReference type="Rhea" id="RHEA-COMP:9565"/>
        <dbReference type="Rhea" id="RHEA-COMP:9566"/>
        <dbReference type="ChEBI" id="CHEBI:15378"/>
        <dbReference type="ChEBI" id="CHEBI:16389"/>
        <dbReference type="ChEBI" id="CHEBI:17976"/>
        <dbReference type="ChEBI" id="CHEBI:57540"/>
        <dbReference type="ChEBI" id="CHEBI:57945"/>
        <dbReference type="EC" id="7.1.1.2"/>
    </reaction>
</comment>
<comment type="function">
    <text evidence="17">Core subunit of the mitochondrial membrane respiratory chain NADH dehydrogenase (Complex I) which catalyzes electron transfer from NADH through the respiratory chain, using ubiquinone as an electron acceptor. Essential for the catalytic activity and assembly of complex I.</text>
</comment>
<sequence>MSPLTKLTLTLSLTLGTTTTITSSHWVMAWIGLEINTLAMIPLISKSHHPRATEAATKYFLVQATASTLMLFSSMTNAWSSGQWDITQLTNPPSCILLTTAIAIKLGLTPFHFWFPEVLQGSSLITALLLSTAMKLPPITILLLTSHSLNPTLLTILAVMSIALGGWMGLNQTQTRKILAFSSISHLGWMTIIIVYNPKLTLLTFYLYTLMTASIFLSMNSINILKLSTLMTSWTKTPMLNAVLMLTLLSLAGLPPLTGFLPKWLIIQELTKQEMTTTATTISMLSLLGLFFYLRLAYCSTITLPPNSPNKMKQWSTKKPINTLTPVLTLLSLSLLPLSPMILTTT</sequence>
<organism evidence="21">
    <name type="scientific">Zanda baudinii</name>
    <dbReference type="NCBI Taxonomy" id="986099"/>
    <lineage>
        <taxon>Eukaryota</taxon>
        <taxon>Metazoa</taxon>
        <taxon>Chordata</taxon>
        <taxon>Craniata</taxon>
        <taxon>Vertebrata</taxon>
        <taxon>Euteleostomi</taxon>
        <taxon>Archelosauria</taxon>
        <taxon>Archosauria</taxon>
        <taxon>Dinosauria</taxon>
        <taxon>Saurischia</taxon>
        <taxon>Theropoda</taxon>
        <taxon>Coelurosauria</taxon>
        <taxon>Aves</taxon>
        <taxon>Neognathae</taxon>
        <taxon>Neoaves</taxon>
        <taxon>Telluraves</taxon>
        <taxon>Australaves</taxon>
        <taxon>Psittaciformes</taxon>
        <taxon>Cacatuidae</taxon>
        <taxon>Zanda</taxon>
    </lineage>
</organism>
<keyword evidence="8 17" id="KW-0999">Mitochondrion inner membrane</keyword>
<feature type="domain" description="NADH dehydrogenase subunit 2 C-terminal" evidence="20">
    <location>
        <begin position="290"/>
        <end position="343"/>
    </location>
</feature>
<keyword evidence="7 17" id="KW-0812">Transmembrane</keyword>
<feature type="transmembrane region" description="Helical" evidence="17">
    <location>
        <begin position="152"/>
        <end position="171"/>
    </location>
</feature>
<proteinExistence type="inferred from homology"/>
<dbReference type="Pfam" id="PF06444">
    <property type="entry name" value="NADH_dehy_S2_C"/>
    <property type="match status" value="1"/>
</dbReference>
<evidence type="ECO:0000256" key="4">
    <source>
        <dbReference type="ARBA" id="ARBA00021008"/>
    </source>
</evidence>
<keyword evidence="6 17" id="KW-0679">Respiratory chain</keyword>
<gene>
    <name evidence="21" type="primary">ND2</name>
</gene>
<dbReference type="RefSeq" id="YP_007624606.1">
    <property type="nucleotide sequence ID" value="NC_020594.1"/>
</dbReference>
<dbReference type="PANTHER" id="PTHR46552:SF1">
    <property type="entry name" value="NADH-UBIQUINONE OXIDOREDUCTASE CHAIN 2"/>
    <property type="match status" value="1"/>
</dbReference>
<dbReference type="InterPro" id="IPR003917">
    <property type="entry name" value="NADH_UbQ_OxRdtase_chain2"/>
</dbReference>
<keyword evidence="12 17" id="KW-0520">NAD</keyword>
<evidence type="ECO:0000256" key="2">
    <source>
        <dbReference type="ARBA" id="ARBA00007012"/>
    </source>
</evidence>
<comment type="similarity">
    <text evidence="2 17">Belongs to the complex I subunit 2 family.</text>
</comment>
<geneLocation type="mitochondrion" evidence="21"/>
<reference evidence="21" key="1">
    <citation type="journal article" date="2011" name="Mol. Phylogenet. Evol.">
        <title>The evolutionary history of cockatoos (Aves: Psittaciformes: Cacatuidae).</title>
        <authorList>
            <person name="White N.E."/>
            <person name="Phillips M.J."/>
            <person name="Gilbert M.T."/>
            <person name="Alfaro-Nunez A."/>
            <person name="Willerslev E."/>
            <person name="Mawson P.R."/>
            <person name="Spencer P.B."/>
            <person name="Bunce M."/>
        </authorList>
    </citation>
    <scope>NUCLEOTIDE SEQUENCE</scope>
</reference>
<evidence type="ECO:0000256" key="17">
    <source>
        <dbReference type="RuleBase" id="RU003403"/>
    </source>
</evidence>
<name>F2YQ83_9PSIT</name>
<evidence type="ECO:0000256" key="16">
    <source>
        <dbReference type="ARBA" id="ARBA00049551"/>
    </source>
</evidence>
<evidence type="ECO:0000259" key="19">
    <source>
        <dbReference type="Pfam" id="PF00361"/>
    </source>
</evidence>
<dbReference type="GO" id="GO:0005743">
    <property type="term" value="C:mitochondrial inner membrane"/>
    <property type="evidence" value="ECO:0007669"/>
    <property type="project" value="UniProtKB-SubCell"/>
</dbReference>
<evidence type="ECO:0000256" key="15">
    <source>
        <dbReference type="ARBA" id="ARBA00023136"/>
    </source>
</evidence>
<keyword evidence="14 17" id="KW-0496">Mitochondrion</keyword>
<keyword evidence="11 17" id="KW-1133">Transmembrane helix</keyword>
<evidence type="ECO:0000313" key="21">
    <source>
        <dbReference type="EMBL" id="AEA36019.1"/>
    </source>
</evidence>
<dbReference type="PANTHER" id="PTHR46552">
    <property type="entry name" value="NADH-UBIQUINONE OXIDOREDUCTASE CHAIN 2"/>
    <property type="match status" value="1"/>
</dbReference>
<keyword evidence="18" id="KW-0732">Signal</keyword>
<dbReference type="PRINTS" id="PR01436">
    <property type="entry name" value="NADHDHGNASE2"/>
</dbReference>
<evidence type="ECO:0000256" key="7">
    <source>
        <dbReference type="ARBA" id="ARBA00022692"/>
    </source>
</evidence>